<organism evidence="2 3">
    <name type="scientific">Portunus trituberculatus</name>
    <name type="common">Swimming crab</name>
    <name type="synonym">Neptunus trituberculatus</name>
    <dbReference type="NCBI Taxonomy" id="210409"/>
    <lineage>
        <taxon>Eukaryota</taxon>
        <taxon>Metazoa</taxon>
        <taxon>Ecdysozoa</taxon>
        <taxon>Arthropoda</taxon>
        <taxon>Crustacea</taxon>
        <taxon>Multicrustacea</taxon>
        <taxon>Malacostraca</taxon>
        <taxon>Eumalacostraca</taxon>
        <taxon>Eucarida</taxon>
        <taxon>Decapoda</taxon>
        <taxon>Pleocyemata</taxon>
        <taxon>Brachyura</taxon>
        <taxon>Eubrachyura</taxon>
        <taxon>Portunoidea</taxon>
        <taxon>Portunidae</taxon>
        <taxon>Portuninae</taxon>
        <taxon>Portunus</taxon>
    </lineage>
</organism>
<keyword evidence="3" id="KW-1185">Reference proteome</keyword>
<feature type="region of interest" description="Disordered" evidence="1">
    <location>
        <begin position="1"/>
        <end position="77"/>
    </location>
</feature>
<gene>
    <name evidence="2" type="ORF">E2C01_019630</name>
</gene>
<evidence type="ECO:0000256" key="1">
    <source>
        <dbReference type="SAM" id="MobiDB-lite"/>
    </source>
</evidence>
<comment type="caution">
    <text evidence="2">The sequence shown here is derived from an EMBL/GenBank/DDBJ whole genome shotgun (WGS) entry which is preliminary data.</text>
</comment>
<dbReference type="AlphaFoldDB" id="A0A5B7DY52"/>
<dbReference type="EMBL" id="VSRR010001605">
    <property type="protein sequence ID" value="MPC26490.1"/>
    <property type="molecule type" value="Genomic_DNA"/>
</dbReference>
<name>A0A5B7DY52_PORTR</name>
<protein>
    <submittedName>
        <fullName evidence="2">Uncharacterized protein</fullName>
    </submittedName>
</protein>
<evidence type="ECO:0000313" key="3">
    <source>
        <dbReference type="Proteomes" id="UP000324222"/>
    </source>
</evidence>
<proteinExistence type="predicted"/>
<dbReference type="Proteomes" id="UP000324222">
    <property type="component" value="Unassembled WGS sequence"/>
</dbReference>
<accession>A0A5B7DY52</accession>
<reference evidence="2 3" key="1">
    <citation type="submission" date="2019-05" db="EMBL/GenBank/DDBJ databases">
        <title>Another draft genome of Portunus trituberculatus and its Hox gene families provides insights of decapod evolution.</title>
        <authorList>
            <person name="Jeong J.-H."/>
            <person name="Song I."/>
            <person name="Kim S."/>
            <person name="Choi T."/>
            <person name="Kim D."/>
            <person name="Ryu S."/>
            <person name="Kim W."/>
        </authorList>
    </citation>
    <scope>NUCLEOTIDE SEQUENCE [LARGE SCALE GENOMIC DNA]</scope>
    <source>
        <tissue evidence="2">Muscle</tissue>
    </source>
</reference>
<evidence type="ECO:0000313" key="2">
    <source>
        <dbReference type="EMBL" id="MPC26490.1"/>
    </source>
</evidence>
<sequence>MCRSQDPPSLPLILSAAKEPRRASVCYRGRHTPQTPHPAPTNPGNGSLHPLSVFSPPSSQHNHMEVPRQRKRRGVAQ</sequence>